<keyword evidence="3" id="KW-1185">Reference proteome</keyword>
<evidence type="ECO:0000256" key="1">
    <source>
        <dbReference type="SAM" id="MobiDB-lite"/>
    </source>
</evidence>
<proteinExistence type="predicted"/>
<feature type="compositionally biased region" description="Polar residues" evidence="1">
    <location>
        <begin position="457"/>
        <end position="471"/>
    </location>
</feature>
<sequence length="492" mass="56276">MMSDLSQMNIVNIGLNGTFRETGEQHTQPRDIDSLFEHLSATRPQKIVLYFHGGLVNEQNGRETAERMTNLFQEEAYPVAFVWKTGFKEILQQKLNAIYNSGLFKKVEKYVSFRSSNHLSADIKGGGHRGAGQAMTVEEIERELQQENPFQQFDEVARQGAGQLNQPDLKNIYTQLLEELQRDLDQDQQFTDLLHNYTFEDLSPPELAGIEERETELEQRRGGFITLRILATVAFNVIKRYWQKRDHGYYPTVVEETLRTIYANYFGKFIWDQMKNKAKGMWQPNQGEINGDSYVGTYFLEKLVSLKQQRPELIIDLVGHSAGTICICHLINAINERYSDLKIRNVLFMAPACTSDLFYENIVTKTNLYQNFRMFTMGDGLEIRDSLVPGIYTRSLLYFISGVLEDTADKPIAGLEFHLNRQSSGEHNAFENYGDDDRKLRAIRSFLTQDSNRLVLSPTTTANPGLNSNSGHHGDFDSDETTLQSLRAIISS</sequence>
<evidence type="ECO:0008006" key="4">
    <source>
        <dbReference type="Google" id="ProtNLM"/>
    </source>
</evidence>
<dbReference type="Proteomes" id="UP001483337">
    <property type="component" value="Chromosome"/>
</dbReference>
<dbReference type="EMBL" id="CP150886">
    <property type="protein sequence ID" value="WZB89454.1"/>
    <property type="molecule type" value="Genomic_DNA"/>
</dbReference>
<dbReference type="RefSeq" id="WP_353932354.1">
    <property type="nucleotide sequence ID" value="NZ_CP150886.1"/>
</dbReference>
<name>A0ABZ2UWX6_9CYAN</name>
<protein>
    <recommendedName>
        <fullName evidence="4">Alpha/beta hydrolase</fullName>
    </recommendedName>
</protein>
<reference evidence="2 3" key="1">
    <citation type="submission" date="2024-04" db="EMBL/GenBank/DDBJ databases">
        <title>Okeanomitos corallinicola gen. &amp; sp. nov. (Nostocales, Cyanobacteria), a new toxic marine heterocyst-forming cyanobacterium from a coral reef.</title>
        <authorList>
            <person name="Li H."/>
            <person name="Li R."/>
            <person name="Kang J."/>
            <person name="Hii K.S."/>
            <person name="Mohamed H.F."/>
            <person name="Xu X."/>
            <person name="Luo Z."/>
        </authorList>
    </citation>
    <scope>NUCLEOTIDE SEQUENCE [LARGE SCALE GENOMIC DNA]</scope>
    <source>
        <strain evidence="2 3">TIOX110</strain>
    </source>
</reference>
<feature type="region of interest" description="Disordered" evidence="1">
    <location>
        <begin position="457"/>
        <end position="479"/>
    </location>
</feature>
<accession>A0ABZ2UWX6</accession>
<evidence type="ECO:0000313" key="2">
    <source>
        <dbReference type="EMBL" id="WZB89454.1"/>
    </source>
</evidence>
<gene>
    <name evidence="2" type="ORF">WJM97_07150</name>
</gene>
<evidence type="ECO:0000313" key="3">
    <source>
        <dbReference type="Proteomes" id="UP001483337"/>
    </source>
</evidence>
<organism evidence="2 3">
    <name type="scientific">Okeanomitos corallinicola TIOX110</name>
    <dbReference type="NCBI Taxonomy" id="3133117"/>
    <lineage>
        <taxon>Bacteria</taxon>
        <taxon>Bacillati</taxon>
        <taxon>Cyanobacteriota</taxon>
        <taxon>Cyanophyceae</taxon>
        <taxon>Nostocales</taxon>
        <taxon>Aphanizomenonaceae</taxon>
        <taxon>Okeanomitos</taxon>
    </lineage>
</organism>